<evidence type="ECO:0000256" key="2">
    <source>
        <dbReference type="ARBA" id="ARBA00009045"/>
    </source>
</evidence>
<feature type="transmembrane region" description="Helical" evidence="7">
    <location>
        <begin position="99"/>
        <end position="120"/>
    </location>
</feature>
<dbReference type="Gene3D" id="1.20.1540.10">
    <property type="entry name" value="Rhomboid-like"/>
    <property type="match status" value="1"/>
</dbReference>
<comment type="caution">
    <text evidence="9">The sequence shown here is derived from an EMBL/GenBank/DDBJ whole genome shotgun (WGS) entry which is preliminary data.</text>
</comment>
<feature type="transmembrane region" description="Helical" evidence="7">
    <location>
        <begin position="179"/>
        <end position="202"/>
    </location>
</feature>
<evidence type="ECO:0000256" key="3">
    <source>
        <dbReference type="ARBA" id="ARBA00022692"/>
    </source>
</evidence>
<organism evidence="9 10">
    <name type="scientific">Winogradskyella marincola</name>
    <dbReference type="NCBI Taxonomy" id="3037795"/>
    <lineage>
        <taxon>Bacteria</taxon>
        <taxon>Pseudomonadati</taxon>
        <taxon>Bacteroidota</taxon>
        <taxon>Flavobacteriia</taxon>
        <taxon>Flavobacteriales</taxon>
        <taxon>Flavobacteriaceae</taxon>
        <taxon>Winogradskyella</taxon>
    </lineage>
</organism>
<keyword evidence="10" id="KW-1185">Reference proteome</keyword>
<evidence type="ECO:0000256" key="4">
    <source>
        <dbReference type="ARBA" id="ARBA00022801"/>
    </source>
</evidence>
<keyword evidence="9" id="KW-0645">Protease</keyword>
<gene>
    <name evidence="9" type="ORF">P7122_10435</name>
</gene>
<feature type="transmembrane region" description="Helical" evidence="7">
    <location>
        <begin position="68"/>
        <end position="87"/>
    </location>
</feature>
<protein>
    <submittedName>
        <fullName evidence="9">Rhomboid family intramembrane serine protease</fullName>
        <ecNumber evidence="9">3.4.21.-</ecNumber>
    </submittedName>
</protein>
<accession>A0ABT6G2L6</accession>
<dbReference type="Pfam" id="PF01694">
    <property type="entry name" value="Rhomboid"/>
    <property type="match status" value="1"/>
</dbReference>
<proteinExistence type="inferred from homology"/>
<feature type="transmembrane region" description="Helical" evidence="7">
    <location>
        <begin position="235"/>
        <end position="252"/>
    </location>
</feature>
<dbReference type="SUPFAM" id="SSF144091">
    <property type="entry name" value="Rhomboid-like"/>
    <property type="match status" value="1"/>
</dbReference>
<dbReference type="Proteomes" id="UP001529085">
    <property type="component" value="Unassembled WGS sequence"/>
</dbReference>
<dbReference type="EMBL" id="JARSBN010000005">
    <property type="protein sequence ID" value="MDG4716292.1"/>
    <property type="molecule type" value="Genomic_DNA"/>
</dbReference>
<reference evidence="9 10" key="1">
    <citation type="submission" date="2023-03" db="EMBL/GenBank/DDBJ databases">
        <title>Strain YYF002 represents a novel species in the genus Winogradskyella isolated from seawater.</title>
        <authorList>
            <person name="Fu Z.-Y."/>
        </authorList>
    </citation>
    <scope>NUCLEOTIDE SEQUENCE [LARGE SCALE GENOMIC DNA]</scope>
    <source>
        <strain evidence="9 10">YYF002</strain>
    </source>
</reference>
<dbReference type="InterPro" id="IPR035952">
    <property type="entry name" value="Rhomboid-like_sf"/>
</dbReference>
<evidence type="ECO:0000259" key="8">
    <source>
        <dbReference type="Pfam" id="PF01694"/>
    </source>
</evidence>
<dbReference type="InterPro" id="IPR050925">
    <property type="entry name" value="Rhomboid_protease_S54"/>
</dbReference>
<comment type="subcellular location">
    <subcellularLocation>
        <location evidence="1">Membrane</location>
        <topology evidence="1">Multi-pass membrane protein</topology>
    </subcellularLocation>
</comment>
<evidence type="ECO:0000313" key="9">
    <source>
        <dbReference type="EMBL" id="MDG4716292.1"/>
    </source>
</evidence>
<evidence type="ECO:0000313" key="10">
    <source>
        <dbReference type="Proteomes" id="UP001529085"/>
    </source>
</evidence>
<evidence type="ECO:0000256" key="1">
    <source>
        <dbReference type="ARBA" id="ARBA00004141"/>
    </source>
</evidence>
<dbReference type="InterPro" id="IPR022764">
    <property type="entry name" value="Peptidase_S54_rhomboid_dom"/>
</dbReference>
<name>A0ABT6G2L6_9FLAO</name>
<keyword evidence="3 7" id="KW-0812">Transmembrane</keyword>
<dbReference type="RefSeq" id="WP_278005741.1">
    <property type="nucleotide sequence ID" value="NZ_JARSBN010000005.1"/>
</dbReference>
<feature type="domain" description="Peptidase S54 rhomboid" evidence="8">
    <location>
        <begin position="48"/>
        <end position="252"/>
    </location>
</feature>
<evidence type="ECO:0000256" key="5">
    <source>
        <dbReference type="ARBA" id="ARBA00022989"/>
    </source>
</evidence>
<dbReference type="PANTHER" id="PTHR43731:SF14">
    <property type="entry name" value="PRESENILIN-ASSOCIATED RHOMBOID-LIKE PROTEIN, MITOCHONDRIAL"/>
    <property type="match status" value="1"/>
</dbReference>
<keyword evidence="6 7" id="KW-0472">Membrane</keyword>
<dbReference type="EC" id="3.4.21.-" evidence="9"/>
<comment type="similarity">
    <text evidence="2">Belongs to the peptidase S54 family.</text>
</comment>
<dbReference type="GO" id="GO:0008233">
    <property type="term" value="F:peptidase activity"/>
    <property type="evidence" value="ECO:0007669"/>
    <property type="project" value="UniProtKB-KW"/>
</dbReference>
<keyword evidence="5 7" id="KW-1133">Transmembrane helix</keyword>
<keyword evidence="4 9" id="KW-0378">Hydrolase</keyword>
<dbReference type="PANTHER" id="PTHR43731">
    <property type="entry name" value="RHOMBOID PROTEASE"/>
    <property type="match status" value="1"/>
</dbReference>
<dbReference type="GO" id="GO:0006508">
    <property type="term" value="P:proteolysis"/>
    <property type="evidence" value="ECO:0007669"/>
    <property type="project" value="UniProtKB-KW"/>
</dbReference>
<feature type="transmembrane region" description="Helical" evidence="7">
    <location>
        <begin position="12"/>
        <end position="30"/>
    </location>
</feature>
<feature type="transmembrane region" description="Helical" evidence="7">
    <location>
        <begin position="209"/>
        <end position="229"/>
    </location>
</feature>
<sequence length="263" mass="29642">MRQGISDAVKHLIIINVIFWIGTLSIGTYGDVFTSLFAEHFPLNDEFKPWQIITHMFMHASYVNTGNGMSIFFLHILFNMLGLWMFGTPIEQRLGTKKFLFLYFSAGLGAVLLPLIINFYNFQSILNDLTAAGFESDHILATLNEGKYYQGWVDVIGAERFQDFTRIFNTTSVGASGCVMGLLVGFGMLFPNASLMLIFLPIPIKAKYFIPLLLGYEIISGITGGSSMFGFNVGHFAHIGGALVGFLLMWYWKKNSMDKYRWN</sequence>
<evidence type="ECO:0000256" key="7">
    <source>
        <dbReference type="SAM" id="Phobius"/>
    </source>
</evidence>
<evidence type="ECO:0000256" key="6">
    <source>
        <dbReference type="ARBA" id="ARBA00023136"/>
    </source>
</evidence>